<evidence type="ECO:0000313" key="14">
    <source>
        <dbReference type="EMBL" id="QIL02499.1"/>
    </source>
</evidence>
<evidence type="ECO:0000256" key="5">
    <source>
        <dbReference type="ARBA" id="ARBA00022840"/>
    </source>
</evidence>
<evidence type="ECO:0000256" key="4">
    <source>
        <dbReference type="ARBA" id="ARBA00022741"/>
    </source>
</evidence>
<evidence type="ECO:0000256" key="3">
    <source>
        <dbReference type="ARBA" id="ARBA00022553"/>
    </source>
</evidence>
<dbReference type="Gene3D" id="1.10.8.60">
    <property type="match status" value="1"/>
</dbReference>
<dbReference type="SUPFAM" id="SSF52540">
    <property type="entry name" value="P-loop containing nucleoside triphosphate hydrolases"/>
    <property type="match status" value="1"/>
</dbReference>
<dbReference type="GO" id="GO:0005737">
    <property type="term" value="C:cytoplasm"/>
    <property type="evidence" value="ECO:0007669"/>
    <property type="project" value="UniProtKB-SubCell"/>
</dbReference>
<dbReference type="FunFam" id="3.40.50.2300:FF:000018">
    <property type="entry name" value="DNA-binding transcriptional regulator NtrC"/>
    <property type="match status" value="1"/>
</dbReference>
<dbReference type="InterPro" id="IPR009057">
    <property type="entry name" value="Homeodomain-like_sf"/>
</dbReference>
<dbReference type="PANTHER" id="PTHR32071">
    <property type="entry name" value="TRANSCRIPTIONAL REGULATORY PROTEIN"/>
    <property type="match status" value="1"/>
</dbReference>
<dbReference type="GO" id="GO:0043565">
    <property type="term" value="F:sequence-specific DNA binding"/>
    <property type="evidence" value="ECO:0007669"/>
    <property type="project" value="InterPro"/>
</dbReference>
<dbReference type="SUPFAM" id="SSF46689">
    <property type="entry name" value="Homeodomain-like"/>
    <property type="match status" value="1"/>
</dbReference>
<dbReference type="EMBL" id="CP049871">
    <property type="protein sequence ID" value="QIL02499.1"/>
    <property type="molecule type" value="Genomic_DNA"/>
</dbReference>
<evidence type="ECO:0000256" key="8">
    <source>
        <dbReference type="ARBA" id="ARBA00023125"/>
    </source>
</evidence>
<dbReference type="SMART" id="SM00448">
    <property type="entry name" value="REC"/>
    <property type="match status" value="1"/>
</dbReference>
<name>A0A6G7ZNK6_9SPHN</name>
<dbReference type="InterPro" id="IPR003593">
    <property type="entry name" value="AAA+_ATPase"/>
</dbReference>
<dbReference type="Pfam" id="PF02954">
    <property type="entry name" value="HTH_8"/>
    <property type="match status" value="1"/>
</dbReference>
<dbReference type="InterPro" id="IPR002078">
    <property type="entry name" value="Sigma_54_int"/>
</dbReference>
<dbReference type="Gene3D" id="1.10.10.60">
    <property type="entry name" value="Homeodomain-like"/>
    <property type="match status" value="1"/>
</dbReference>
<dbReference type="Proteomes" id="UP000502502">
    <property type="component" value="Chromosome"/>
</dbReference>
<evidence type="ECO:0000256" key="2">
    <source>
        <dbReference type="ARBA" id="ARBA00022490"/>
    </source>
</evidence>
<sequence>MALEVLVVDDEADIRELVSGVLEDEGYSVRTAADSTGALEAVRDRRPSLVLLDVWLQGSRLDGLQLLEELKRQDPSLPVLMISGHGNLDTAVAAIREGAVDFIEKPFEAERLLHLVARATETDRLRRENASLREQVSHEQALGGNSVTINSVRATLKRVAPTGSRVLITGPAGVGKEVAARTIHQWSTRAEGPFIVVSAAMMTPERVEEELFGIEQDDVNRPGLLEQAHGGTLFLDEIADMPLTTQGKILRVLTDQSYHRVGGQRPVKVDVRVLSATSRDLQQEIDASRFREDLYYRLNVVPVKLPPLRDRREDIPELANQFLARFAAERRIPAPSFSEEAMAALQAHDWPGNVRQLRNIIERTVILAPCERVETIEVDMLPPEILESQGQAGMSNQAMLIMGSPLREARESFEREYLKIQIRRFSGNISRTASFIGMERSALHRKLKALGIGDKRDEE</sequence>
<keyword evidence="4" id="KW-0547">Nucleotide-binding</keyword>
<keyword evidence="5" id="KW-0067">ATP-binding</keyword>
<dbReference type="GO" id="GO:0005524">
    <property type="term" value="F:ATP binding"/>
    <property type="evidence" value="ECO:0007669"/>
    <property type="project" value="UniProtKB-KW"/>
</dbReference>
<dbReference type="InterPro" id="IPR002197">
    <property type="entry name" value="HTH_Fis"/>
</dbReference>
<dbReference type="InterPro" id="IPR027417">
    <property type="entry name" value="P-loop_NTPase"/>
</dbReference>
<dbReference type="PROSITE" id="PS50110">
    <property type="entry name" value="RESPONSE_REGULATORY"/>
    <property type="match status" value="1"/>
</dbReference>
<dbReference type="InterPro" id="IPR001789">
    <property type="entry name" value="Sig_transdc_resp-reg_receiver"/>
</dbReference>
<proteinExistence type="predicted"/>
<dbReference type="AlphaFoldDB" id="A0A6G7ZNK6"/>
<keyword evidence="15" id="KW-1185">Reference proteome</keyword>
<feature type="domain" description="Sigma-54 factor interaction" evidence="12">
    <location>
        <begin position="142"/>
        <end position="366"/>
    </location>
</feature>
<gene>
    <name evidence="14" type="ORF">G7078_06645</name>
</gene>
<dbReference type="Gene3D" id="3.40.50.2300">
    <property type="match status" value="1"/>
</dbReference>
<dbReference type="InterPro" id="IPR000641">
    <property type="entry name" value="CbxX/CfxQ"/>
</dbReference>
<dbReference type="PROSITE" id="PS00676">
    <property type="entry name" value="SIGMA54_INTERACT_2"/>
    <property type="match status" value="1"/>
</dbReference>
<dbReference type="FunFam" id="3.40.50.300:FF:000006">
    <property type="entry name" value="DNA-binding transcriptional regulator NtrC"/>
    <property type="match status" value="1"/>
</dbReference>
<organism evidence="14 15">
    <name type="scientific">Sphingomonas sinipercae</name>
    <dbReference type="NCBI Taxonomy" id="2714944"/>
    <lineage>
        <taxon>Bacteria</taxon>
        <taxon>Pseudomonadati</taxon>
        <taxon>Pseudomonadota</taxon>
        <taxon>Alphaproteobacteria</taxon>
        <taxon>Sphingomonadales</taxon>
        <taxon>Sphingomonadaceae</taxon>
        <taxon>Sphingomonas</taxon>
    </lineage>
</organism>
<evidence type="ECO:0000256" key="11">
    <source>
        <dbReference type="PROSITE-ProRule" id="PRU00169"/>
    </source>
</evidence>
<evidence type="ECO:0000256" key="6">
    <source>
        <dbReference type="ARBA" id="ARBA00023012"/>
    </source>
</evidence>
<evidence type="ECO:0000256" key="10">
    <source>
        <dbReference type="ARBA" id="ARBA00023163"/>
    </source>
</evidence>
<keyword evidence="2" id="KW-0963">Cytoplasm</keyword>
<dbReference type="InterPro" id="IPR058031">
    <property type="entry name" value="AAA_lid_NorR"/>
</dbReference>
<dbReference type="InterPro" id="IPR011006">
    <property type="entry name" value="CheY-like_superfamily"/>
</dbReference>
<dbReference type="KEGG" id="ssin:G7078_06645"/>
<keyword evidence="6" id="KW-0902">Two-component regulatory system</keyword>
<evidence type="ECO:0000313" key="15">
    <source>
        <dbReference type="Proteomes" id="UP000502502"/>
    </source>
</evidence>
<dbReference type="GO" id="GO:0006355">
    <property type="term" value="P:regulation of DNA-templated transcription"/>
    <property type="evidence" value="ECO:0007669"/>
    <property type="project" value="InterPro"/>
</dbReference>
<dbReference type="PROSITE" id="PS50045">
    <property type="entry name" value="SIGMA54_INTERACT_4"/>
    <property type="match status" value="1"/>
</dbReference>
<dbReference type="PANTHER" id="PTHR32071:SF17">
    <property type="entry name" value="TRANSCRIPTIONAL REGULATOR (NTRC FAMILY)"/>
    <property type="match status" value="1"/>
</dbReference>
<evidence type="ECO:0000256" key="9">
    <source>
        <dbReference type="ARBA" id="ARBA00023159"/>
    </source>
</evidence>
<evidence type="ECO:0000259" key="13">
    <source>
        <dbReference type="PROSITE" id="PS50110"/>
    </source>
</evidence>
<comment type="subcellular location">
    <subcellularLocation>
        <location evidence="1">Cytoplasm</location>
    </subcellularLocation>
</comment>
<dbReference type="CDD" id="cd00009">
    <property type="entry name" value="AAA"/>
    <property type="match status" value="1"/>
</dbReference>
<feature type="modified residue" description="4-aspartylphosphate" evidence="11">
    <location>
        <position position="53"/>
    </location>
</feature>
<dbReference type="PRINTS" id="PR00819">
    <property type="entry name" value="CBXCFQXSUPER"/>
</dbReference>
<dbReference type="Pfam" id="PF25601">
    <property type="entry name" value="AAA_lid_14"/>
    <property type="match status" value="1"/>
</dbReference>
<dbReference type="SUPFAM" id="SSF52172">
    <property type="entry name" value="CheY-like"/>
    <property type="match status" value="1"/>
</dbReference>
<dbReference type="PROSITE" id="PS00688">
    <property type="entry name" value="SIGMA54_INTERACT_3"/>
    <property type="match status" value="1"/>
</dbReference>
<dbReference type="InterPro" id="IPR025943">
    <property type="entry name" value="Sigma_54_int_dom_ATP-bd_2"/>
</dbReference>
<dbReference type="Pfam" id="PF00158">
    <property type="entry name" value="Sigma54_activat"/>
    <property type="match status" value="1"/>
</dbReference>
<dbReference type="RefSeq" id="WP_166094280.1">
    <property type="nucleotide sequence ID" value="NZ_CP049871.1"/>
</dbReference>
<feature type="domain" description="Response regulatory" evidence="13">
    <location>
        <begin position="4"/>
        <end position="120"/>
    </location>
</feature>
<dbReference type="CDD" id="cd17550">
    <property type="entry name" value="REC_NtrX-like"/>
    <property type="match status" value="1"/>
</dbReference>
<evidence type="ECO:0000259" key="12">
    <source>
        <dbReference type="PROSITE" id="PS50045"/>
    </source>
</evidence>
<keyword evidence="7" id="KW-0805">Transcription regulation</keyword>
<dbReference type="InterPro" id="IPR025944">
    <property type="entry name" value="Sigma_54_int_dom_CS"/>
</dbReference>
<evidence type="ECO:0000256" key="7">
    <source>
        <dbReference type="ARBA" id="ARBA00023015"/>
    </source>
</evidence>
<dbReference type="GO" id="GO:0000160">
    <property type="term" value="P:phosphorelay signal transduction system"/>
    <property type="evidence" value="ECO:0007669"/>
    <property type="project" value="UniProtKB-KW"/>
</dbReference>
<protein>
    <submittedName>
        <fullName evidence="14">Sigma-54-dependent Fis family transcriptional regulator</fullName>
    </submittedName>
</protein>
<dbReference type="FunFam" id="1.10.10.60:FF:000165">
    <property type="entry name" value="Two-component system nitrogen regulation response regulator NtrX"/>
    <property type="match status" value="1"/>
</dbReference>
<dbReference type="Gene3D" id="3.40.50.300">
    <property type="entry name" value="P-loop containing nucleotide triphosphate hydrolases"/>
    <property type="match status" value="1"/>
</dbReference>
<accession>A0A6G7ZNK6</accession>
<keyword evidence="10" id="KW-0804">Transcription</keyword>
<reference evidence="14 15" key="1">
    <citation type="submission" date="2020-03" db="EMBL/GenBank/DDBJ databases">
        <title>Sphingomonas sp. nov., isolated from fish.</title>
        <authorList>
            <person name="Hyun D.-W."/>
            <person name="Bae J.-W."/>
        </authorList>
    </citation>
    <scope>NUCLEOTIDE SEQUENCE [LARGE SCALE GENOMIC DNA]</scope>
    <source>
        <strain evidence="14 15">HDW15C</strain>
    </source>
</reference>
<keyword evidence="9" id="KW-0010">Activator</keyword>
<dbReference type="FunFam" id="1.10.8.60:FF:000014">
    <property type="entry name" value="DNA-binding transcriptional regulator NtrC"/>
    <property type="match status" value="1"/>
</dbReference>
<keyword evidence="3 11" id="KW-0597">Phosphoprotein</keyword>
<dbReference type="Pfam" id="PF00072">
    <property type="entry name" value="Response_reg"/>
    <property type="match status" value="1"/>
</dbReference>
<evidence type="ECO:0000256" key="1">
    <source>
        <dbReference type="ARBA" id="ARBA00004496"/>
    </source>
</evidence>
<keyword evidence="8" id="KW-0238">DNA-binding</keyword>
<dbReference type="SMART" id="SM00382">
    <property type="entry name" value="AAA"/>
    <property type="match status" value="1"/>
</dbReference>